<dbReference type="PANTHER" id="PTHR24148">
    <property type="entry name" value="ANKYRIN REPEAT DOMAIN-CONTAINING PROTEIN 39 HOMOLOG-RELATED"/>
    <property type="match status" value="1"/>
</dbReference>
<feature type="domain" description="Heterokaryon incompatibility" evidence="1">
    <location>
        <begin position="60"/>
        <end position="162"/>
    </location>
</feature>
<name>A0AAE0NG09_9PEZI</name>
<protein>
    <submittedName>
        <fullName evidence="2">Heterokaryon incompatibility protein-domain-containing protein</fullName>
    </submittedName>
</protein>
<dbReference type="Pfam" id="PF06985">
    <property type="entry name" value="HET"/>
    <property type="match status" value="1"/>
</dbReference>
<dbReference type="InterPro" id="IPR052895">
    <property type="entry name" value="HetReg/Transcr_Mod"/>
</dbReference>
<dbReference type="Proteomes" id="UP001285441">
    <property type="component" value="Unassembled WGS sequence"/>
</dbReference>
<evidence type="ECO:0000259" key="1">
    <source>
        <dbReference type="Pfam" id="PF06985"/>
    </source>
</evidence>
<reference evidence="2" key="2">
    <citation type="submission" date="2023-06" db="EMBL/GenBank/DDBJ databases">
        <authorList>
            <consortium name="Lawrence Berkeley National Laboratory"/>
            <person name="Haridas S."/>
            <person name="Hensen N."/>
            <person name="Bonometti L."/>
            <person name="Westerberg I."/>
            <person name="Brannstrom I.O."/>
            <person name="Guillou S."/>
            <person name="Cros-Aarteil S."/>
            <person name="Calhoun S."/>
            <person name="Kuo A."/>
            <person name="Mondo S."/>
            <person name="Pangilinan J."/>
            <person name="Riley R."/>
            <person name="LaButti K."/>
            <person name="Andreopoulos B."/>
            <person name="Lipzen A."/>
            <person name="Chen C."/>
            <person name="Yanf M."/>
            <person name="Daum C."/>
            <person name="Ng V."/>
            <person name="Clum A."/>
            <person name="Steindorff A."/>
            <person name="Ohm R."/>
            <person name="Martin F."/>
            <person name="Silar P."/>
            <person name="Natvig D."/>
            <person name="Lalanne C."/>
            <person name="Gautier V."/>
            <person name="Ament-velasquez S.L."/>
            <person name="Kruys A."/>
            <person name="Hutchinson M.I."/>
            <person name="Powell A.J."/>
            <person name="Barry K."/>
            <person name="Miller A.N."/>
            <person name="Grigoriev I.V."/>
            <person name="Debuchy R."/>
            <person name="Gladieux P."/>
            <person name="Thoren M.H."/>
            <person name="Johannesson H."/>
        </authorList>
    </citation>
    <scope>NUCLEOTIDE SEQUENCE</scope>
    <source>
        <strain evidence="2">CBS 232.78</strain>
    </source>
</reference>
<comment type="caution">
    <text evidence="2">The sequence shown here is derived from an EMBL/GenBank/DDBJ whole genome shotgun (WGS) entry which is preliminary data.</text>
</comment>
<dbReference type="InterPro" id="IPR010730">
    <property type="entry name" value="HET"/>
</dbReference>
<feature type="non-terminal residue" evidence="2">
    <location>
        <position position="1"/>
    </location>
</feature>
<feature type="non-terminal residue" evidence="2">
    <location>
        <position position="165"/>
    </location>
</feature>
<evidence type="ECO:0000313" key="2">
    <source>
        <dbReference type="EMBL" id="KAK3380789.1"/>
    </source>
</evidence>
<gene>
    <name evidence="2" type="ORF">B0H63DRAFT_381413</name>
</gene>
<sequence length="165" mass="18777">FHTPENSAFYSIFPYSESSLASDNIRLLRIKRPNLENIKPAVIECDLLDIVSLTSHKGRYIAISYCAGNPLNVEIIIVNGSSFNAFANLGHALRQARHFWVDKFEQYELLLWADQVCINQSRLSERTHQVRLMGEIYASSTQVLISLSTEHDTAGGIEWMQQFSQ</sequence>
<dbReference type="EMBL" id="JAULSW010000005">
    <property type="protein sequence ID" value="KAK3380789.1"/>
    <property type="molecule type" value="Genomic_DNA"/>
</dbReference>
<dbReference type="PANTHER" id="PTHR24148:SF73">
    <property type="entry name" value="HET DOMAIN PROTEIN (AFU_ORTHOLOGUE AFUA_8G01020)"/>
    <property type="match status" value="1"/>
</dbReference>
<proteinExistence type="predicted"/>
<accession>A0AAE0NG09</accession>
<organism evidence="2 3">
    <name type="scientific">Podospora didyma</name>
    <dbReference type="NCBI Taxonomy" id="330526"/>
    <lineage>
        <taxon>Eukaryota</taxon>
        <taxon>Fungi</taxon>
        <taxon>Dikarya</taxon>
        <taxon>Ascomycota</taxon>
        <taxon>Pezizomycotina</taxon>
        <taxon>Sordariomycetes</taxon>
        <taxon>Sordariomycetidae</taxon>
        <taxon>Sordariales</taxon>
        <taxon>Podosporaceae</taxon>
        <taxon>Podospora</taxon>
    </lineage>
</organism>
<reference evidence="2" key="1">
    <citation type="journal article" date="2023" name="Mol. Phylogenet. Evol.">
        <title>Genome-scale phylogeny and comparative genomics of the fungal order Sordariales.</title>
        <authorList>
            <person name="Hensen N."/>
            <person name="Bonometti L."/>
            <person name="Westerberg I."/>
            <person name="Brannstrom I.O."/>
            <person name="Guillou S."/>
            <person name="Cros-Aarteil S."/>
            <person name="Calhoun S."/>
            <person name="Haridas S."/>
            <person name="Kuo A."/>
            <person name="Mondo S."/>
            <person name="Pangilinan J."/>
            <person name="Riley R."/>
            <person name="LaButti K."/>
            <person name="Andreopoulos B."/>
            <person name="Lipzen A."/>
            <person name="Chen C."/>
            <person name="Yan M."/>
            <person name="Daum C."/>
            <person name="Ng V."/>
            <person name="Clum A."/>
            <person name="Steindorff A."/>
            <person name="Ohm R.A."/>
            <person name="Martin F."/>
            <person name="Silar P."/>
            <person name="Natvig D.O."/>
            <person name="Lalanne C."/>
            <person name="Gautier V."/>
            <person name="Ament-Velasquez S.L."/>
            <person name="Kruys A."/>
            <person name="Hutchinson M.I."/>
            <person name="Powell A.J."/>
            <person name="Barry K."/>
            <person name="Miller A.N."/>
            <person name="Grigoriev I.V."/>
            <person name="Debuchy R."/>
            <person name="Gladieux P."/>
            <person name="Hiltunen Thoren M."/>
            <person name="Johannesson H."/>
        </authorList>
    </citation>
    <scope>NUCLEOTIDE SEQUENCE</scope>
    <source>
        <strain evidence="2">CBS 232.78</strain>
    </source>
</reference>
<keyword evidence="3" id="KW-1185">Reference proteome</keyword>
<dbReference type="AlphaFoldDB" id="A0AAE0NG09"/>
<evidence type="ECO:0000313" key="3">
    <source>
        <dbReference type="Proteomes" id="UP001285441"/>
    </source>
</evidence>